<dbReference type="Gene3D" id="3.30.70.1020">
    <property type="entry name" value="Trehalose-6-phosphate phosphatase related protein, domain 2"/>
    <property type="match status" value="1"/>
</dbReference>
<feature type="region of interest" description="Disordered" evidence="6">
    <location>
        <begin position="1"/>
        <end position="36"/>
    </location>
</feature>
<dbReference type="NCBIfam" id="TIGR01484">
    <property type="entry name" value="HAD-SF-IIB"/>
    <property type="match status" value="1"/>
</dbReference>
<comment type="cofactor">
    <cofactor evidence="5">
        <name>a divalent metal cation</name>
        <dbReference type="ChEBI" id="CHEBI:60240"/>
    </cofactor>
</comment>
<feature type="compositionally biased region" description="Polar residues" evidence="6">
    <location>
        <begin position="430"/>
        <end position="444"/>
    </location>
</feature>
<dbReference type="GO" id="GO:0004805">
    <property type="term" value="F:trehalose-phosphatase activity"/>
    <property type="evidence" value="ECO:0007669"/>
    <property type="project" value="UniProtKB-EC"/>
</dbReference>
<gene>
    <name evidence="7" type="ORF">LAMO00422_LOCUS9105</name>
    <name evidence="8" type="ORF">LAMO00422_LOCUS9106</name>
</gene>
<proteinExistence type="inferred from homology"/>
<dbReference type="Pfam" id="PF02358">
    <property type="entry name" value="Trehalose_PPase"/>
    <property type="match status" value="1"/>
</dbReference>
<keyword evidence="4 5" id="KW-0378">Hydrolase</keyword>
<dbReference type="SUPFAM" id="SSF56784">
    <property type="entry name" value="HAD-like"/>
    <property type="match status" value="2"/>
</dbReference>
<evidence type="ECO:0000256" key="2">
    <source>
        <dbReference type="ARBA" id="ARBA00005199"/>
    </source>
</evidence>
<dbReference type="InterPro" id="IPR003337">
    <property type="entry name" value="Trehalose_PPase"/>
</dbReference>
<dbReference type="Gene3D" id="3.40.50.1000">
    <property type="entry name" value="HAD superfamily/HAD-like"/>
    <property type="match status" value="2"/>
</dbReference>
<evidence type="ECO:0000256" key="3">
    <source>
        <dbReference type="ARBA" id="ARBA00008770"/>
    </source>
</evidence>
<dbReference type="NCBIfam" id="TIGR00685">
    <property type="entry name" value="T6PP"/>
    <property type="match status" value="1"/>
</dbReference>
<dbReference type="AlphaFoldDB" id="A0A6T6U7U7"/>
<evidence type="ECO:0000256" key="6">
    <source>
        <dbReference type="SAM" id="MobiDB-lite"/>
    </source>
</evidence>
<sequence>MFTASNPGHFSLPVSSETSDSSQGSSSPANTSPRENRNALESFNQFQKALANKRLAVFLDYDGTLTPIIEVPSEAKLSAHMRQIVEKVSLKFPTAIITGRSITTIRDFVRLNTLYYAGSHGFDIRQPGGDNVICQVGGEFLPLLRKARDNLSALLASVPGSLVEDNKYSVSVHYRRIPVNYWEQVEAFVDKELKKYKGKLKKGHGKMVFEIRANLDWHKGKAVRYLLRTLEAKPEEKQPLDPGRFVASNSNGEVDTASDSASDSTSDSKQTKRLSPKRNLMLIKKPTPNSTSSQIAPTPTPKPSIEGKTSVSSEASSPGSYATLSAASTVTAPQDLFAIYIGDDTTDEDAFRELVSSGRGIGIRVLSAGSDKKQPTAASFVLNSVNQVADFLAKIQQLDASPKSQLQGPRAPQAGPVTAPISSEDLMSTKGPNPTLRPTTNSKT</sequence>
<dbReference type="InterPro" id="IPR036412">
    <property type="entry name" value="HAD-like_sf"/>
</dbReference>
<dbReference type="EC" id="3.1.3.12" evidence="5"/>
<dbReference type="PANTHER" id="PTHR43768:SF3">
    <property type="entry name" value="TREHALOSE 6-PHOSPHATE PHOSPHATASE"/>
    <property type="match status" value="1"/>
</dbReference>
<feature type="compositionally biased region" description="Low complexity" evidence="6">
    <location>
        <begin position="255"/>
        <end position="268"/>
    </location>
</feature>
<protein>
    <recommendedName>
        <fullName evidence="5">Trehalose 6-phosphate phosphatase</fullName>
        <ecNumber evidence="5">3.1.3.12</ecNumber>
    </recommendedName>
</protein>
<accession>A0A6T6U7U7</accession>
<dbReference type="EMBL" id="HBEM01013087">
    <property type="protein sequence ID" value="CAD8447474.1"/>
    <property type="molecule type" value="Transcribed_RNA"/>
</dbReference>
<dbReference type="EMBL" id="HBEM01013086">
    <property type="protein sequence ID" value="CAD8447472.1"/>
    <property type="molecule type" value="Transcribed_RNA"/>
</dbReference>
<dbReference type="InterPro" id="IPR006379">
    <property type="entry name" value="HAD-SF_hydro_IIB"/>
</dbReference>
<evidence type="ECO:0000256" key="5">
    <source>
        <dbReference type="RuleBase" id="RU361117"/>
    </source>
</evidence>
<dbReference type="PANTHER" id="PTHR43768">
    <property type="entry name" value="TREHALOSE 6-PHOSPHATE PHOSPHATASE"/>
    <property type="match status" value="1"/>
</dbReference>
<feature type="region of interest" description="Disordered" evidence="6">
    <location>
        <begin position="236"/>
        <end position="320"/>
    </location>
</feature>
<evidence type="ECO:0000313" key="7">
    <source>
        <dbReference type="EMBL" id="CAD8447472.1"/>
    </source>
</evidence>
<comment type="catalytic activity">
    <reaction evidence="1 5">
        <text>alpha,alpha-trehalose 6-phosphate + H2O = alpha,alpha-trehalose + phosphate</text>
        <dbReference type="Rhea" id="RHEA:23420"/>
        <dbReference type="ChEBI" id="CHEBI:15377"/>
        <dbReference type="ChEBI" id="CHEBI:16551"/>
        <dbReference type="ChEBI" id="CHEBI:43474"/>
        <dbReference type="ChEBI" id="CHEBI:58429"/>
        <dbReference type="EC" id="3.1.3.12"/>
    </reaction>
</comment>
<dbReference type="GO" id="GO:0005992">
    <property type="term" value="P:trehalose biosynthetic process"/>
    <property type="evidence" value="ECO:0007669"/>
    <property type="project" value="UniProtKB-UniPathway"/>
</dbReference>
<evidence type="ECO:0000256" key="1">
    <source>
        <dbReference type="ARBA" id="ARBA00000500"/>
    </source>
</evidence>
<comment type="pathway">
    <text evidence="2 5">Glycan biosynthesis; trehalose biosynthesis.</text>
</comment>
<dbReference type="InterPro" id="IPR044651">
    <property type="entry name" value="OTSB-like"/>
</dbReference>
<evidence type="ECO:0000256" key="4">
    <source>
        <dbReference type="ARBA" id="ARBA00022801"/>
    </source>
</evidence>
<feature type="compositionally biased region" description="Polar residues" evidence="6">
    <location>
        <begin position="307"/>
        <end position="320"/>
    </location>
</feature>
<name>A0A6T6U7U7_9EUKA</name>
<feature type="compositionally biased region" description="Polar residues" evidence="6">
    <location>
        <begin position="287"/>
        <end position="297"/>
    </location>
</feature>
<comment type="function">
    <text evidence="5">Removes the phosphate from trehalose 6-phosphate to produce free trehalose.</text>
</comment>
<dbReference type="InterPro" id="IPR023214">
    <property type="entry name" value="HAD_sf"/>
</dbReference>
<comment type="similarity">
    <text evidence="3 5">Belongs to the trehalose phosphatase family.</text>
</comment>
<feature type="compositionally biased region" description="Low complexity" evidence="6">
    <location>
        <begin position="15"/>
        <end position="27"/>
    </location>
</feature>
<dbReference type="UniPathway" id="UPA00299"/>
<reference evidence="7" key="1">
    <citation type="submission" date="2021-01" db="EMBL/GenBank/DDBJ databases">
        <authorList>
            <person name="Corre E."/>
            <person name="Pelletier E."/>
            <person name="Niang G."/>
            <person name="Scheremetjew M."/>
            <person name="Finn R."/>
            <person name="Kale V."/>
            <person name="Holt S."/>
            <person name="Cochrane G."/>
            <person name="Meng A."/>
            <person name="Brown T."/>
            <person name="Cohen L."/>
        </authorList>
    </citation>
    <scope>NUCLEOTIDE SEQUENCE</scope>
    <source>
        <strain evidence="7">CCMP2058</strain>
    </source>
</reference>
<organism evidence="7">
    <name type="scientific">Amorphochlora amoebiformis</name>
    <dbReference type="NCBI Taxonomy" id="1561963"/>
    <lineage>
        <taxon>Eukaryota</taxon>
        <taxon>Sar</taxon>
        <taxon>Rhizaria</taxon>
        <taxon>Cercozoa</taxon>
        <taxon>Chlorarachniophyceae</taxon>
        <taxon>Amorphochlora</taxon>
    </lineage>
</organism>
<evidence type="ECO:0000313" key="8">
    <source>
        <dbReference type="EMBL" id="CAD8447474.1"/>
    </source>
</evidence>
<feature type="region of interest" description="Disordered" evidence="6">
    <location>
        <begin position="401"/>
        <end position="444"/>
    </location>
</feature>